<keyword evidence="9" id="KW-1185">Reference proteome</keyword>
<name>A0A4U7J8C6_9FIRM</name>
<keyword evidence="4" id="KW-0812">Transmembrane</keyword>
<gene>
    <name evidence="8" type="ORF">EHE19_018250</name>
</gene>
<keyword evidence="6" id="KW-0472">Membrane</keyword>
<dbReference type="PANTHER" id="PTHR40074:SF2">
    <property type="entry name" value="O-ACETYLTRANSFERASE WECH"/>
    <property type="match status" value="1"/>
</dbReference>
<dbReference type="GO" id="GO:0005886">
    <property type="term" value="C:plasma membrane"/>
    <property type="evidence" value="ECO:0007669"/>
    <property type="project" value="UniProtKB-SubCell"/>
</dbReference>
<comment type="similarity">
    <text evidence="2">Belongs to the acyltransferase 3 family.</text>
</comment>
<accession>A0A4U7J8C6</accession>
<keyword evidence="3" id="KW-1003">Cell membrane</keyword>
<evidence type="ECO:0000259" key="7">
    <source>
        <dbReference type="Pfam" id="PF01757"/>
    </source>
</evidence>
<evidence type="ECO:0000313" key="8">
    <source>
        <dbReference type="EMBL" id="QNU68943.1"/>
    </source>
</evidence>
<dbReference type="AlphaFoldDB" id="A0A4U7J8C6"/>
<dbReference type="GO" id="GO:0016413">
    <property type="term" value="F:O-acetyltransferase activity"/>
    <property type="evidence" value="ECO:0007669"/>
    <property type="project" value="TreeGrafter"/>
</dbReference>
<keyword evidence="8" id="KW-0808">Transferase</keyword>
<evidence type="ECO:0000256" key="3">
    <source>
        <dbReference type="ARBA" id="ARBA00022475"/>
    </source>
</evidence>
<evidence type="ECO:0000256" key="2">
    <source>
        <dbReference type="ARBA" id="ARBA00007400"/>
    </source>
</evidence>
<sequence length="375" mass="42651">MQEGKLEVPNKASNNRVAFVDTLKLLAILGVITIHISATPLTSLEIASLDWYVALFFGSIIRWAVPIFLMCSGVLFLKDDKVITTKQIFTKYLFRILCALFVWAAFYEAIDILKVFNRIGYIDYDIIYKSIKKILLFNTKSHLYYLYIVILIYSLLPIIRVFTGTASKSQIEYLIIAWLVLGIVLPFVIQFRPFSLIRGMVRQYPISMVYSAIGYFVLGHYMNKYTLKRWTNYLIYFLGVIGFLVTLWGTAFSSIANNSVYTLYLEGMSPNVAAMAAAIFLLVKNLNSREYQGMEMGSGTGRGVKRKVISYISKGSFCIYLVHIAIIDLLRALKLTFSGENTLITIPLLVFAVLMLSLGVYFILSKIPVVKRYLI</sequence>
<dbReference type="Proteomes" id="UP000306409">
    <property type="component" value="Chromosome"/>
</dbReference>
<dbReference type="KEGG" id="rher:EHE19_018250"/>
<dbReference type="OrthoDB" id="9810469at2"/>
<dbReference type="GO" id="GO:0009246">
    <property type="term" value="P:enterobacterial common antigen biosynthetic process"/>
    <property type="evidence" value="ECO:0007669"/>
    <property type="project" value="TreeGrafter"/>
</dbReference>
<dbReference type="InterPro" id="IPR002656">
    <property type="entry name" value="Acyl_transf_3_dom"/>
</dbReference>
<keyword evidence="8" id="KW-0012">Acyltransferase</keyword>
<evidence type="ECO:0000256" key="4">
    <source>
        <dbReference type="ARBA" id="ARBA00022692"/>
    </source>
</evidence>
<keyword evidence="5" id="KW-1133">Transmembrane helix</keyword>
<evidence type="ECO:0000256" key="6">
    <source>
        <dbReference type="ARBA" id="ARBA00023136"/>
    </source>
</evidence>
<feature type="domain" description="Acyltransferase 3" evidence="7">
    <location>
        <begin position="18"/>
        <end position="359"/>
    </location>
</feature>
<reference evidence="8 9" key="1">
    <citation type="submission" date="2020-09" db="EMBL/GenBank/DDBJ databases">
        <title>Characterization and genome sequencing of Ruminiclostridium sp. nov. MA18.</title>
        <authorList>
            <person name="Rettenmaier R."/>
            <person name="Kowollik M.-L."/>
            <person name="Liebl W."/>
            <person name="Zverlov V."/>
        </authorList>
    </citation>
    <scope>NUCLEOTIDE SEQUENCE [LARGE SCALE GENOMIC DNA]</scope>
    <source>
        <strain evidence="8 9">MA18</strain>
    </source>
</reference>
<dbReference type="Pfam" id="PF01757">
    <property type="entry name" value="Acyl_transf_3"/>
    <property type="match status" value="1"/>
</dbReference>
<proteinExistence type="inferred from homology"/>
<protein>
    <submittedName>
        <fullName evidence="8">Acyltransferase family protein</fullName>
    </submittedName>
</protein>
<evidence type="ECO:0000256" key="1">
    <source>
        <dbReference type="ARBA" id="ARBA00004651"/>
    </source>
</evidence>
<comment type="subcellular location">
    <subcellularLocation>
        <location evidence="1">Cell membrane</location>
        <topology evidence="1">Multi-pass membrane protein</topology>
    </subcellularLocation>
</comment>
<dbReference type="EMBL" id="CP061336">
    <property type="protein sequence ID" value="QNU68943.1"/>
    <property type="molecule type" value="Genomic_DNA"/>
</dbReference>
<dbReference type="PANTHER" id="PTHR40074">
    <property type="entry name" value="O-ACETYLTRANSFERASE WECH"/>
    <property type="match status" value="1"/>
</dbReference>
<evidence type="ECO:0000256" key="5">
    <source>
        <dbReference type="ARBA" id="ARBA00022989"/>
    </source>
</evidence>
<evidence type="ECO:0000313" key="9">
    <source>
        <dbReference type="Proteomes" id="UP000306409"/>
    </source>
</evidence>
<organism evidence="8 9">
    <name type="scientific">Ruminiclostridium herbifermentans</name>
    <dbReference type="NCBI Taxonomy" id="2488810"/>
    <lineage>
        <taxon>Bacteria</taxon>
        <taxon>Bacillati</taxon>
        <taxon>Bacillota</taxon>
        <taxon>Clostridia</taxon>
        <taxon>Eubacteriales</taxon>
        <taxon>Oscillospiraceae</taxon>
        <taxon>Ruminiclostridium</taxon>
    </lineage>
</organism>